<dbReference type="RefSeq" id="WP_313866097.1">
    <property type="nucleotide sequence ID" value="NZ_CP132507.1"/>
</dbReference>
<proteinExistence type="predicted"/>
<name>A0ABZ0AUK6_9BURK</name>
<keyword evidence="2" id="KW-1185">Reference proteome</keyword>
<evidence type="ECO:0000313" key="2">
    <source>
        <dbReference type="Proteomes" id="UP001302257"/>
    </source>
</evidence>
<sequence>MPAPDHYQNGALKMASENVAQSNKTVLLHVAHLESVVSAVVERDEQLYAMASSLLMHLSPQDETNIPDGYPTTAWRLAQLLDDMLSSTSHSKFVRTCLLGAN</sequence>
<dbReference type="Proteomes" id="UP001302257">
    <property type="component" value="Chromosome"/>
</dbReference>
<gene>
    <name evidence="1" type="ORF">RAN89_09470</name>
</gene>
<reference evidence="1 2" key="1">
    <citation type="submission" date="2023-08" db="EMBL/GenBank/DDBJ databases">
        <title>Rhodoferax potami sp. nov. and Rhodoferax mekongensis sp. nov., isolated from the Mekong River in Thailand.</title>
        <authorList>
            <person name="Kitikhun S."/>
            <person name="Charoenyingcharoen P."/>
            <person name="Siriarchawattana P."/>
            <person name="Likhitrattanapisal S."/>
            <person name="Nilsakha T."/>
            <person name="Chanpet A."/>
            <person name="Rattanawaree P."/>
            <person name="Ingsriswang S."/>
        </authorList>
    </citation>
    <scope>NUCLEOTIDE SEQUENCE [LARGE SCALE GENOMIC DNA]</scope>
    <source>
        <strain evidence="1 2">TBRC 17307</strain>
    </source>
</reference>
<accession>A0ABZ0AUK6</accession>
<evidence type="ECO:0000313" key="1">
    <source>
        <dbReference type="EMBL" id="WNO03174.1"/>
    </source>
</evidence>
<organism evidence="1 2">
    <name type="scientific">Rhodoferax mekongensis</name>
    <dbReference type="NCBI Taxonomy" id="3068341"/>
    <lineage>
        <taxon>Bacteria</taxon>
        <taxon>Pseudomonadati</taxon>
        <taxon>Pseudomonadota</taxon>
        <taxon>Betaproteobacteria</taxon>
        <taxon>Burkholderiales</taxon>
        <taxon>Comamonadaceae</taxon>
        <taxon>Rhodoferax</taxon>
    </lineage>
</organism>
<dbReference type="EMBL" id="CP132507">
    <property type="protein sequence ID" value="WNO03174.1"/>
    <property type="molecule type" value="Genomic_DNA"/>
</dbReference>
<protein>
    <submittedName>
        <fullName evidence="1">Uncharacterized protein</fullName>
    </submittedName>
</protein>